<dbReference type="Pfam" id="PF03852">
    <property type="entry name" value="Vsr"/>
    <property type="match status" value="1"/>
</dbReference>
<keyword evidence="3 6" id="KW-0227">DNA damage</keyword>
<dbReference type="SUPFAM" id="SSF52980">
    <property type="entry name" value="Restriction endonuclease-like"/>
    <property type="match status" value="1"/>
</dbReference>
<reference evidence="7" key="2">
    <citation type="submission" date="2021-09" db="EMBL/GenBank/DDBJ databases">
        <authorList>
            <person name="Gilroy R."/>
        </authorList>
    </citation>
    <scope>NUCLEOTIDE SEQUENCE</scope>
    <source>
        <strain evidence="7">CHK171-7178</strain>
    </source>
</reference>
<evidence type="ECO:0000313" key="8">
    <source>
        <dbReference type="Proteomes" id="UP000698173"/>
    </source>
</evidence>
<dbReference type="GO" id="GO:0006298">
    <property type="term" value="P:mismatch repair"/>
    <property type="evidence" value="ECO:0007669"/>
    <property type="project" value="UniProtKB-UniRule"/>
</dbReference>
<dbReference type="InterPro" id="IPR011335">
    <property type="entry name" value="Restrct_endonuc-II-like"/>
</dbReference>
<accession>A0A921G0H8</accession>
<dbReference type="EC" id="3.1.-.-" evidence="6"/>
<dbReference type="GO" id="GO:0016787">
    <property type="term" value="F:hydrolase activity"/>
    <property type="evidence" value="ECO:0007669"/>
    <property type="project" value="UniProtKB-KW"/>
</dbReference>
<comment type="function">
    <text evidence="6">May nick specific sequences that contain T:G mispairs resulting from m5C-deamination.</text>
</comment>
<dbReference type="CDD" id="cd00221">
    <property type="entry name" value="Vsr"/>
    <property type="match status" value="1"/>
</dbReference>
<dbReference type="Proteomes" id="UP000698173">
    <property type="component" value="Unassembled WGS sequence"/>
</dbReference>
<name>A0A921G0H8_SPOPS</name>
<dbReference type="InterPro" id="IPR004603">
    <property type="entry name" value="DNA_mismatch_endonuc_vsr"/>
</dbReference>
<evidence type="ECO:0000256" key="2">
    <source>
        <dbReference type="ARBA" id="ARBA00022759"/>
    </source>
</evidence>
<dbReference type="Gene3D" id="3.40.960.10">
    <property type="entry name" value="VSR Endonuclease"/>
    <property type="match status" value="1"/>
</dbReference>
<dbReference type="NCBIfam" id="TIGR00632">
    <property type="entry name" value="vsr"/>
    <property type="match status" value="1"/>
</dbReference>
<evidence type="ECO:0000256" key="4">
    <source>
        <dbReference type="ARBA" id="ARBA00022801"/>
    </source>
</evidence>
<dbReference type="GO" id="GO:0004519">
    <property type="term" value="F:endonuclease activity"/>
    <property type="evidence" value="ECO:0007669"/>
    <property type="project" value="UniProtKB-KW"/>
</dbReference>
<keyword evidence="5 6" id="KW-0234">DNA repair</keyword>
<evidence type="ECO:0000313" key="7">
    <source>
        <dbReference type="EMBL" id="HJF33125.1"/>
    </source>
</evidence>
<keyword evidence="4 6" id="KW-0378">Hydrolase</keyword>
<sequence>MADIMSKEQRSKTMGAIKAKSKLENQFASALWKKGLRFRRNVRSLRGTPDLAIQKYKIVIFVDSCFWHACPVHFKRPKSNQEFWDKKFARNIERDLEVTAYYEEIDWNIKRVWEHEIRNDLDSAVENTIEFVNEAKVAYNVKSPNGKL</sequence>
<dbReference type="AlphaFoldDB" id="A0A921G0H8"/>
<evidence type="ECO:0000256" key="5">
    <source>
        <dbReference type="ARBA" id="ARBA00023204"/>
    </source>
</evidence>
<comment type="caution">
    <text evidence="7">The sequence shown here is derived from an EMBL/GenBank/DDBJ whole genome shotgun (WGS) entry which is preliminary data.</text>
</comment>
<dbReference type="PIRSF" id="PIRSF018267">
    <property type="entry name" value="VSR_endonuc"/>
    <property type="match status" value="1"/>
</dbReference>
<organism evidence="7 8">
    <name type="scientific">Sporosarcina psychrophila</name>
    <name type="common">Bacillus psychrophilus</name>
    <dbReference type="NCBI Taxonomy" id="1476"/>
    <lineage>
        <taxon>Bacteria</taxon>
        <taxon>Bacillati</taxon>
        <taxon>Bacillota</taxon>
        <taxon>Bacilli</taxon>
        <taxon>Bacillales</taxon>
        <taxon>Caryophanaceae</taxon>
        <taxon>Sporosarcina</taxon>
    </lineage>
</organism>
<evidence type="ECO:0000256" key="1">
    <source>
        <dbReference type="ARBA" id="ARBA00022722"/>
    </source>
</evidence>
<proteinExistence type="inferred from homology"/>
<evidence type="ECO:0000256" key="3">
    <source>
        <dbReference type="ARBA" id="ARBA00022763"/>
    </source>
</evidence>
<keyword evidence="1 6" id="KW-0540">Nuclease</keyword>
<dbReference type="EMBL" id="DYWT01000244">
    <property type="protein sequence ID" value="HJF33125.1"/>
    <property type="molecule type" value="Genomic_DNA"/>
</dbReference>
<comment type="similarity">
    <text evidence="6">Belongs to the vsr family.</text>
</comment>
<gene>
    <name evidence="7" type="ORF">K8V56_15300</name>
</gene>
<reference evidence="7" key="1">
    <citation type="journal article" date="2021" name="PeerJ">
        <title>Extensive microbial diversity within the chicken gut microbiome revealed by metagenomics and culture.</title>
        <authorList>
            <person name="Gilroy R."/>
            <person name="Ravi A."/>
            <person name="Getino M."/>
            <person name="Pursley I."/>
            <person name="Horton D.L."/>
            <person name="Alikhan N.F."/>
            <person name="Baker D."/>
            <person name="Gharbi K."/>
            <person name="Hall N."/>
            <person name="Watson M."/>
            <person name="Adriaenssens E.M."/>
            <person name="Foster-Nyarko E."/>
            <person name="Jarju S."/>
            <person name="Secka A."/>
            <person name="Antonio M."/>
            <person name="Oren A."/>
            <person name="Chaudhuri R.R."/>
            <person name="La Ragione R."/>
            <person name="Hildebrand F."/>
            <person name="Pallen M.J."/>
        </authorList>
    </citation>
    <scope>NUCLEOTIDE SEQUENCE</scope>
    <source>
        <strain evidence="7">CHK171-7178</strain>
    </source>
</reference>
<keyword evidence="2 6" id="KW-0255">Endonuclease</keyword>
<evidence type="ECO:0000256" key="6">
    <source>
        <dbReference type="PIRNR" id="PIRNR018267"/>
    </source>
</evidence>
<protein>
    <recommendedName>
        <fullName evidence="6">Very short patch repair endonuclease</fullName>
        <ecNumber evidence="6">3.1.-.-</ecNumber>
    </recommendedName>
</protein>